<keyword evidence="2" id="KW-1185">Reference proteome</keyword>
<dbReference type="InterPro" id="IPR014923">
    <property type="entry name" value="DUF1802"/>
</dbReference>
<name>A0ABS5BW56_9BACT</name>
<dbReference type="RefSeq" id="WP_210657526.1">
    <property type="nucleotide sequence ID" value="NZ_JAGKQQ010000001.1"/>
</dbReference>
<evidence type="ECO:0000313" key="1">
    <source>
        <dbReference type="EMBL" id="MBP3957967.1"/>
    </source>
</evidence>
<dbReference type="EMBL" id="JAGKQQ010000001">
    <property type="protein sequence ID" value="MBP3957967.1"/>
    <property type="molecule type" value="Genomic_DNA"/>
</dbReference>
<organism evidence="1 2">
    <name type="scientific">Gemmata palustris</name>
    <dbReference type="NCBI Taxonomy" id="2822762"/>
    <lineage>
        <taxon>Bacteria</taxon>
        <taxon>Pseudomonadati</taxon>
        <taxon>Planctomycetota</taxon>
        <taxon>Planctomycetia</taxon>
        <taxon>Gemmatales</taxon>
        <taxon>Gemmataceae</taxon>
        <taxon>Gemmata</taxon>
    </lineage>
</organism>
<reference evidence="1 2" key="1">
    <citation type="submission" date="2021-04" db="EMBL/GenBank/DDBJ databases">
        <authorList>
            <person name="Ivanova A."/>
        </authorList>
    </citation>
    <scope>NUCLEOTIDE SEQUENCE [LARGE SCALE GENOMIC DNA]</scope>
    <source>
        <strain evidence="1 2">G18</strain>
    </source>
</reference>
<comment type="caution">
    <text evidence="1">The sequence shown here is derived from an EMBL/GenBank/DDBJ whole genome shotgun (WGS) entry which is preliminary data.</text>
</comment>
<gene>
    <name evidence="1" type="ORF">J8F10_22155</name>
</gene>
<proteinExistence type="predicted"/>
<evidence type="ECO:0000313" key="2">
    <source>
        <dbReference type="Proteomes" id="UP000676565"/>
    </source>
</evidence>
<protein>
    <submittedName>
        <fullName evidence="1">DUF1802 family protein</fullName>
    </submittedName>
</protein>
<sequence length="170" mass="18972">MLSIAFKEWAVICEALAAGRQSLILRKGGIAEEGGVFRPEHSEFLLYPTHFHEHKAGIKPEFLPLLEHAEATKSPMGTIRFTHFVRVESVAHLTSLDDALALDSQHAWTSDVVKQRFHYRAPGLFVLNVSVFRLPESRVVTERPEFAGCKTWVTLDAPINTTGATPVPKE</sequence>
<dbReference type="Proteomes" id="UP000676565">
    <property type="component" value="Unassembled WGS sequence"/>
</dbReference>
<accession>A0ABS5BW56</accession>
<dbReference type="Pfam" id="PF08819">
    <property type="entry name" value="DUF1802"/>
    <property type="match status" value="1"/>
</dbReference>